<dbReference type="InterPro" id="IPR015797">
    <property type="entry name" value="NUDIX_hydrolase-like_dom_sf"/>
</dbReference>
<dbReference type="Pfam" id="PF14815">
    <property type="entry name" value="NUDIX_4"/>
    <property type="match status" value="1"/>
</dbReference>
<accession>A0A9Q6MUA1</accession>
<keyword evidence="6" id="KW-0479">Metal-binding</keyword>
<dbReference type="CDD" id="cd03431">
    <property type="entry name" value="NUDIX_DNA_Glycosylase_C-MutY"/>
    <property type="match status" value="1"/>
</dbReference>
<dbReference type="Proteomes" id="UP000241960">
    <property type="component" value="Unassembled WGS sequence"/>
</dbReference>
<comment type="caution">
    <text evidence="15">The sequence shown here is derived from an EMBL/GenBank/DDBJ whole genome shotgun (WGS) entry which is preliminary data.</text>
</comment>
<dbReference type="Pfam" id="PF00730">
    <property type="entry name" value="HhH-GPD"/>
    <property type="match status" value="1"/>
</dbReference>
<evidence type="ECO:0000256" key="4">
    <source>
        <dbReference type="ARBA" id="ARBA00022023"/>
    </source>
</evidence>
<dbReference type="SUPFAM" id="SSF48150">
    <property type="entry name" value="DNA-glycosylase"/>
    <property type="match status" value="1"/>
</dbReference>
<proteinExistence type="inferred from homology"/>
<protein>
    <recommendedName>
        <fullName evidence="4 13">Adenine DNA glycosylase</fullName>
        <ecNumber evidence="3 13">3.2.2.31</ecNumber>
    </recommendedName>
</protein>
<dbReference type="InterPro" id="IPR003651">
    <property type="entry name" value="Endonuclease3_FeS-loop_motif"/>
</dbReference>
<dbReference type="NCBIfam" id="TIGR01084">
    <property type="entry name" value="mutY"/>
    <property type="match status" value="1"/>
</dbReference>
<dbReference type="GO" id="GO:0006284">
    <property type="term" value="P:base-excision repair"/>
    <property type="evidence" value="ECO:0007669"/>
    <property type="project" value="UniProtKB-UniRule"/>
</dbReference>
<dbReference type="EMBL" id="PZFQ01000047">
    <property type="protein sequence ID" value="PTI74174.1"/>
    <property type="molecule type" value="Genomic_DNA"/>
</dbReference>
<dbReference type="GO" id="GO:0006298">
    <property type="term" value="P:mismatch repair"/>
    <property type="evidence" value="ECO:0007669"/>
    <property type="project" value="TreeGrafter"/>
</dbReference>
<dbReference type="CDD" id="cd00056">
    <property type="entry name" value="ENDO3c"/>
    <property type="match status" value="1"/>
</dbReference>
<dbReference type="InterPro" id="IPR003265">
    <property type="entry name" value="HhH-GPD_domain"/>
</dbReference>
<dbReference type="GO" id="GO:0000701">
    <property type="term" value="F:purine-specific mismatch base pair DNA N-glycosylase activity"/>
    <property type="evidence" value="ECO:0007669"/>
    <property type="project" value="UniProtKB-EC"/>
</dbReference>
<dbReference type="InterPro" id="IPR005760">
    <property type="entry name" value="A/G_AdeGlyc_MutY"/>
</dbReference>
<dbReference type="Gene3D" id="1.10.1670.10">
    <property type="entry name" value="Helix-hairpin-Helix base-excision DNA repair enzymes (C-terminal)"/>
    <property type="match status" value="1"/>
</dbReference>
<evidence type="ECO:0000256" key="1">
    <source>
        <dbReference type="ARBA" id="ARBA00000843"/>
    </source>
</evidence>
<evidence type="ECO:0000256" key="10">
    <source>
        <dbReference type="ARBA" id="ARBA00023014"/>
    </source>
</evidence>
<dbReference type="FunFam" id="1.10.340.30:FF:000010">
    <property type="entry name" value="Adenine DNA glycosylase"/>
    <property type="match status" value="1"/>
</dbReference>
<name>A0A9Q6MUA1_9STAP</name>
<keyword evidence="5" id="KW-0004">4Fe-4S</keyword>
<keyword evidence="8" id="KW-0378">Hydrolase</keyword>
<dbReference type="SMART" id="SM00478">
    <property type="entry name" value="ENDO3c"/>
    <property type="match status" value="1"/>
</dbReference>
<evidence type="ECO:0000256" key="2">
    <source>
        <dbReference type="ARBA" id="ARBA00008343"/>
    </source>
</evidence>
<dbReference type="RefSeq" id="WP_073504128.1">
    <property type="nucleotide sequence ID" value="NZ_CP018199.1"/>
</dbReference>
<comment type="catalytic activity">
    <reaction evidence="1 13">
        <text>Hydrolyzes free adenine bases from 7,8-dihydro-8-oxoguanine:adenine mismatched double-stranded DNA, leaving an apurinic site.</text>
        <dbReference type="EC" id="3.2.2.31"/>
    </reaction>
</comment>
<comment type="function">
    <text evidence="13">Adenine glycosylase active on G-A mispairs.</text>
</comment>
<evidence type="ECO:0000256" key="5">
    <source>
        <dbReference type="ARBA" id="ARBA00022485"/>
    </source>
</evidence>
<gene>
    <name evidence="15" type="primary">mutY</name>
    <name evidence="15" type="ORF">BU058_11575</name>
</gene>
<comment type="similarity">
    <text evidence="2 13">Belongs to the Nth/MutY family.</text>
</comment>
<dbReference type="InterPro" id="IPR044298">
    <property type="entry name" value="MIG/MutY"/>
</dbReference>
<reference evidence="15 16" key="1">
    <citation type="journal article" date="2016" name="Front. Microbiol.">
        <title>Comprehensive Phylogenetic Analysis of Bovine Non-aureus Staphylococci Species Based on Whole-Genome Sequencing.</title>
        <authorList>
            <person name="Naushad S."/>
            <person name="Barkema H.W."/>
            <person name="Luby C."/>
            <person name="Condas L.A."/>
            <person name="Nobrega D.B."/>
            <person name="Carson D.A."/>
            <person name="De Buck J."/>
        </authorList>
    </citation>
    <scope>NUCLEOTIDE SEQUENCE [LARGE SCALE GENOMIC DNA]</scope>
    <source>
        <strain evidence="15 16">SNUC 1231</strain>
    </source>
</reference>
<dbReference type="Gene3D" id="1.10.340.30">
    <property type="entry name" value="Hypothetical protein, domain 2"/>
    <property type="match status" value="1"/>
</dbReference>
<evidence type="ECO:0000313" key="16">
    <source>
        <dbReference type="Proteomes" id="UP000241960"/>
    </source>
</evidence>
<dbReference type="GO" id="GO:0032357">
    <property type="term" value="F:oxidized purine DNA binding"/>
    <property type="evidence" value="ECO:0007669"/>
    <property type="project" value="TreeGrafter"/>
</dbReference>
<dbReference type="GO" id="GO:0035485">
    <property type="term" value="F:adenine/guanine mispair binding"/>
    <property type="evidence" value="ECO:0007669"/>
    <property type="project" value="TreeGrafter"/>
</dbReference>
<dbReference type="GO" id="GO:0051539">
    <property type="term" value="F:4 iron, 4 sulfur cluster binding"/>
    <property type="evidence" value="ECO:0007669"/>
    <property type="project" value="UniProtKB-UniRule"/>
</dbReference>
<keyword evidence="11" id="KW-0234">DNA repair</keyword>
<evidence type="ECO:0000256" key="9">
    <source>
        <dbReference type="ARBA" id="ARBA00023004"/>
    </source>
</evidence>
<evidence type="ECO:0000256" key="8">
    <source>
        <dbReference type="ARBA" id="ARBA00022801"/>
    </source>
</evidence>
<dbReference type="SMART" id="SM00525">
    <property type="entry name" value="FES"/>
    <property type="match status" value="1"/>
</dbReference>
<dbReference type="PANTHER" id="PTHR42944">
    <property type="entry name" value="ADENINE DNA GLYCOSYLASE"/>
    <property type="match status" value="1"/>
</dbReference>
<evidence type="ECO:0000256" key="11">
    <source>
        <dbReference type="ARBA" id="ARBA00023204"/>
    </source>
</evidence>
<dbReference type="PANTHER" id="PTHR42944:SF1">
    <property type="entry name" value="ADENINE DNA GLYCOSYLASE"/>
    <property type="match status" value="1"/>
</dbReference>
<evidence type="ECO:0000256" key="7">
    <source>
        <dbReference type="ARBA" id="ARBA00022763"/>
    </source>
</evidence>
<dbReference type="Gene3D" id="3.90.79.10">
    <property type="entry name" value="Nucleoside Triphosphate Pyrophosphohydrolase"/>
    <property type="match status" value="1"/>
</dbReference>
<dbReference type="InterPro" id="IPR029119">
    <property type="entry name" value="MutY_C"/>
</dbReference>
<evidence type="ECO:0000256" key="12">
    <source>
        <dbReference type="ARBA" id="ARBA00023295"/>
    </source>
</evidence>
<keyword evidence="9 13" id="KW-0408">Iron</keyword>
<keyword evidence="7 13" id="KW-0227">DNA damage</keyword>
<dbReference type="InterPro" id="IPR023170">
    <property type="entry name" value="HhH_base_excis_C"/>
</dbReference>
<dbReference type="GO" id="GO:0046872">
    <property type="term" value="F:metal ion binding"/>
    <property type="evidence" value="ECO:0007669"/>
    <property type="project" value="UniProtKB-UniRule"/>
</dbReference>
<evidence type="ECO:0000256" key="13">
    <source>
        <dbReference type="RuleBase" id="RU365096"/>
    </source>
</evidence>
<sequence length="348" mass="40816">MLKESKFKNNLVTWFNDNQREMPWRETSNPYYIWLSEVMLQQTQVKTVIDYYHRFISRFPTIADLSQAHEDEVLKYWEGLGYYSRARNFHTAVKEVHDNYNDQVPNEPQTFGKLKGVGPYTQAAVMSIAFNEPLATVDGNVFRVWARLNNDTRDTKLQSTRKAFEQELQPYVEEDAGTFNQAMMELGALVCTPKTPLCLFCPVQAHCEAFENGTVHNLPVKTTKVKKKHIKQKVYIVRNQNNEILIEKRTQKLLNNMWQFPMYEADGKEGIVADLSQEIKFDNTPVFKLKHQFTHITWDIEVFMAQEKLNQETVELPQNMVWMALEDKEAFNFPVSMTKIYKFISDHC</sequence>
<keyword evidence="12 13" id="KW-0326">Glycosidase</keyword>
<feature type="domain" description="HhH-GPD" evidence="14">
    <location>
        <begin position="39"/>
        <end position="189"/>
    </location>
</feature>
<evidence type="ECO:0000313" key="15">
    <source>
        <dbReference type="EMBL" id="PTI74174.1"/>
    </source>
</evidence>
<keyword evidence="10" id="KW-0411">Iron-sulfur</keyword>
<evidence type="ECO:0000256" key="6">
    <source>
        <dbReference type="ARBA" id="ARBA00022723"/>
    </source>
</evidence>
<dbReference type="AlphaFoldDB" id="A0A9Q6MUA1"/>
<dbReference type="SUPFAM" id="SSF55811">
    <property type="entry name" value="Nudix"/>
    <property type="match status" value="1"/>
</dbReference>
<evidence type="ECO:0000259" key="14">
    <source>
        <dbReference type="SMART" id="SM00478"/>
    </source>
</evidence>
<dbReference type="GO" id="GO:0034039">
    <property type="term" value="F:8-oxo-7,8-dihydroguanine DNA N-glycosylase activity"/>
    <property type="evidence" value="ECO:0007669"/>
    <property type="project" value="TreeGrafter"/>
</dbReference>
<comment type="cofactor">
    <cofactor evidence="13">
        <name>[4Fe-4S] cluster</name>
        <dbReference type="ChEBI" id="CHEBI:49883"/>
    </cofactor>
    <text evidence="13">Binds 1 [4Fe-4S] cluster.</text>
</comment>
<dbReference type="InterPro" id="IPR011257">
    <property type="entry name" value="DNA_glycosylase"/>
</dbReference>
<dbReference type="EC" id="3.2.2.31" evidence="3 13"/>
<evidence type="ECO:0000256" key="3">
    <source>
        <dbReference type="ARBA" id="ARBA00012045"/>
    </source>
</evidence>
<organism evidence="15 16">
    <name type="scientific">Staphylococcus succinus</name>
    <dbReference type="NCBI Taxonomy" id="61015"/>
    <lineage>
        <taxon>Bacteria</taxon>
        <taxon>Bacillati</taxon>
        <taxon>Bacillota</taxon>
        <taxon>Bacilli</taxon>
        <taxon>Bacillales</taxon>
        <taxon>Staphylococcaceae</taxon>
        <taxon>Staphylococcus</taxon>
    </lineage>
</organism>